<sequence length="244" mass="28243">MENKYQTYSSLLYDTTKPPGTSVDGDIEFYKQLVLPIEGKVLEAGVGNGRMLIGFLKYKVNIIGVDKSKEMLELCQNNLDKNNLKCELICCDLVDFKKENEFECIIMPNASFNLLETRQKAIQVLSNFYTSLQSEGQIALDLIMPVDFKAGSEHIMEHKINDLNLTVKNYSQEINWYDQYTINKINYIIDNKIVETQNFKLNWYGVKEFKTILEQIGFKKVEIIKNYNNSRVLNLKTITFIATK</sequence>
<dbReference type="SUPFAM" id="SSF53335">
    <property type="entry name" value="S-adenosyl-L-methionine-dependent methyltransferases"/>
    <property type="match status" value="1"/>
</dbReference>
<dbReference type="HOGENOM" id="CLU_069129_7_2_14"/>
<protein>
    <submittedName>
        <fullName evidence="2">Methyltransferase</fullName>
    </submittedName>
</protein>
<dbReference type="GO" id="GO:0008168">
    <property type="term" value="F:methyltransferase activity"/>
    <property type="evidence" value="ECO:0007669"/>
    <property type="project" value="UniProtKB-KW"/>
</dbReference>
<dbReference type="GO" id="GO:0032259">
    <property type="term" value="P:methylation"/>
    <property type="evidence" value="ECO:0007669"/>
    <property type="project" value="UniProtKB-KW"/>
</dbReference>
<dbReference type="Gene3D" id="3.40.50.150">
    <property type="entry name" value="Vaccinia Virus protein VP39"/>
    <property type="match status" value="1"/>
</dbReference>
<evidence type="ECO:0000313" key="3">
    <source>
        <dbReference type="Proteomes" id="UP000019267"/>
    </source>
</evidence>
<dbReference type="InterPro" id="IPR029063">
    <property type="entry name" value="SAM-dependent_MTases_sf"/>
</dbReference>
<evidence type="ECO:0000259" key="1">
    <source>
        <dbReference type="Pfam" id="PF13649"/>
    </source>
</evidence>
<dbReference type="InterPro" id="IPR041698">
    <property type="entry name" value="Methyltransf_25"/>
</dbReference>
<dbReference type="KEGG" id="scq:SCULI_v1c07140"/>
<dbReference type="CDD" id="cd02440">
    <property type="entry name" value="AdoMet_MTases"/>
    <property type="match status" value="1"/>
</dbReference>
<reference evidence="2 3" key="1">
    <citation type="journal article" date="2014" name="Genome Biol. Evol.">
        <title>Molecular evolution of the substrate utilization strategies and putative virulence factors in mosquito-associated Spiroplasma species.</title>
        <authorList>
            <person name="Chang T.H."/>
            <person name="Lo W.S."/>
            <person name="Ku C."/>
            <person name="Chen L.L."/>
            <person name="Kuo C.H."/>
        </authorList>
    </citation>
    <scope>NUCLEOTIDE SEQUENCE [LARGE SCALE GENOMIC DNA]</scope>
    <source>
        <strain evidence="2">AES-1</strain>
    </source>
</reference>
<keyword evidence="3" id="KW-1185">Reference proteome</keyword>
<evidence type="ECO:0000313" key="2">
    <source>
        <dbReference type="EMBL" id="AHI53055.1"/>
    </source>
</evidence>
<dbReference type="STRING" id="1276246.SCULI_v1c07140"/>
<dbReference type="OrthoDB" id="9804312at2"/>
<dbReference type="Proteomes" id="UP000019267">
    <property type="component" value="Chromosome"/>
</dbReference>
<keyword evidence="2" id="KW-0489">Methyltransferase</keyword>
<organism evidence="2 3">
    <name type="scientific">Spiroplasma culicicola AES-1</name>
    <dbReference type="NCBI Taxonomy" id="1276246"/>
    <lineage>
        <taxon>Bacteria</taxon>
        <taxon>Bacillati</taxon>
        <taxon>Mycoplasmatota</taxon>
        <taxon>Mollicutes</taxon>
        <taxon>Entomoplasmatales</taxon>
        <taxon>Spiroplasmataceae</taxon>
        <taxon>Spiroplasma</taxon>
    </lineage>
</organism>
<accession>W6A839</accession>
<dbReference type="EMBL" id="CP006681">
    <property type="protein sequence ID" value="AHI53055.1"/>
    <property type="molecule type" value="Genomic_DNA"/>
</dbReference>
<dbReference type="PATRIC" id="fig|1276246.3.peg.712"/>
<feature type="domain" description="Methyltransferase" evidence="1">
    <location>
        <begin position="41"/>
        <end position="136"/>
    </location>
</feature>
<name>W6A839_9MOLU</name>
<keyword evidence="2" id="KW-0808">Transferase</keyword>
<dbReference type="Pfam" id="PF13649">
    <property type="entry name" value="Methyltransf_25"/>
    <property type="match status" value="1"/>
</dbReference>
<dbReference type="eggNOG" id="COG2263">
    <property type="taxonomic scope" value="Bacteria"/>
</dbReference>
<dbReference type="RefSeq" id="WP_025363286.1">
    <property type="nucleotide sequence ID" value="NZ_CP006681.1"/>
</dbReference>
<dbReference type="Gene3D" id="2.20.25.110">
    <property type="entry name" value="S-adenosyl-L-methionine-dependent methyltransferases"/>
    <property type="match status" value="1"/>
</dbReference>
<dbReference type="AlphaFoldDB" id="W6A839"/>
<gene>
    <name evidence="2" type="ORF">SCULI_v1c07140</name>
</gene>
<proteinExistence type="predicted"/>